<dbReference type="InterPro" id="IPR029063">
    <property type="entry name" value="SAM-dependent_MTases_sf"/>
</dbReference>
<dbReference type="AlphaFoldDB" id="A0A0L8AAN1"/>
<reference evidence="1 2" key="1">
    <citation type="journal article" date="2012" name="J. Bacteriol.">
        <title>Genome sequence of a novel nicotine-degrading strain, Pseudomonas geniculata N1.</title>
        <authorList>
            <person name="Tang H."/>
            <person name="Yu H."/>
            <person name="Tai C."/>
            <person name="Huang K."/>
            <person name="Liu Y."/>
            <person name="Wang L."/>
            <person name="Yao Y."/>
            <person name="Wu G."/>
            <person name="Xu P."/>
        </authorList>
    </citation>
    <scope>NUCLEOTIDE SEQUENCE [LARGE SCALE GENOMIC DNA]</scope>
    <source>
        <strain evidence="1 2">N1</strain>
    </source>
</reference>
<sequence>MELAPQSAQSPPDLCVSFDEWTRGRKIQSIGSNAGAERLPFQGWHHFKEAFAPEVIARAVNESQREVRSCLDPFGGSGTTALACQFLGVEPTTIEVNPYLADLIEAKLSSYDADDLALDLSRVVRTTNARRRGSLSRFKHLPPTFIESADQERWVFNRNVAERIACHMDAIDELARPAHRRLFKAMLGGMLISVSNVLINGKGRRYRGNWQDREVYPRSVDQLFEARSRQAIDEIHAHRMRRHRGFNVLRGNCIDQLANSSKVDLSVFSPPYPNSFDYTDVYNVELWMLGHLGGWDANRDLRMSTLCSHVQIKRQFAPAPKGSHRLNLVMGHLRRVKGELWSPWIPEMVGGYFHDMNRVMAGLHGRLNEHGEIWAVVGDSRYAGIRIQVANILADLAAPLGFDVVKVEPFRSMRASAQQGGQRELDETLLVLRKSSR</sequence>
<dbReference type="REBASE" id="187088">
    <property type="entry name" value="M.PgeN1ORF9490P"/>
</dbReference>
<name>A0A0L8AAN1_9GAMM</name>
<comment type="caution">
    <text evidence="1">The sequence shown here is derived from an EMBL/GenBank/DDBJ whole genome shotgun (WGS) entry which is preliminary data.</text>
</comment>
<dbReference type="Proteomes" id="UP000036890">
    <property type="component" value="Unassembled WGS sequence"/>
</dbReference>
<protein>
    <submittedName>
        <fullName evidence="1">Uncharacterized protein</fullName>
    </submittedName>
</protein>
<evidence type="ECO:0000313" key="2">
    <source>
        <dbReference type="Proteomes" id="UP000036890"/>
    </source>
</evidence>
<gene>
    <name evidence="1" type="ORF">W7K_09490</name>
</gene>
<organism evidence="1 2">
    <name type="scientific">Stenotrophomonas geniculata N1</name>
    <dbReference type="NCBI Taxonomy" id="1167641"/>
    <lineage>
        <taxon>Bacteria</taxon>
        <taxon>Pseudomonadati</taxon>
        <taxon>Pseudomonadota</taxon>
        <taxon>Gammaproteobacteria</taxon>
        <taxon>Lysobacterales</taxon>
        <taxon>Lysobacteraceae</taxon>
        <taxon>Stenotrophomonas</taxon>
    </lineage>
</organism>
<dbReference type="SUPFAM" id="SSF53335">
    <property type="entry name" value="S-adenosyl-L-methionine-dependent methyltransferases"/>
    <property type="match status" value="2"/>
</dbReference>
<accession>A0A0L8AAN1</accession>
<evidence type="ECO:0000313" key="1">
    <source>
        <dbReference type="EMBL" id="KOE99437.1"/>
    </source>
</evidence>
<dbReference type="RefSeq" id="WP_010484181.1">
    <property type="nucleotide sequence ID" value="NZ_AJLO02000020.1"/>
</dbReference>
<dbReference type="EMBL" id="AJLO02000020">
    <property type="protein sequence ID" value="KOE99437.1"/>
    <property type="molecule type" value="Genomic_DNA"/>
</dbReference>
<dbReference type="Gene3D" id="3.40.50.150">
    <property type="entry name" value="Vaccinia Virus protein VP39"/>
    <property type="match status" value="2"/>
</dbReference>
<proteinExistence type="predicted"/>